<dbReference type="Proteomes" id="UP000271241">
    <property type="component" value="Unassembled WGS sequence"/>
</dbReference>
<dbReference type="STRING" id="78915.A0A4P9XIW5"/>
<dbReference type="GO" id="GO:0003743">
    <property type="term" value="F:translation initiation factor activity"/>
    <property type="evidence" value="ECO:0007669"/>
    <property type="project" value="UniProtKB-KW"/>
</dbReference>
<dbReference type="InterPro" id="IPR019814">
    <property type="entry name" value="Translation_initiation_fac_3_N"/>
</dbReference>
<comment type="similarity">
    <text evidence="1">Belongs to the IF-3 family.</text>
</comment>
<feature type="domain" description="Translation initiation factor 3 N-terminal" evidence="4">
    <location>
        <begin position="63"/>
        <end position="131"/>
    </location>
</feature>
<organism evidence="5 6">
    <name type="scientific">Thamnocephalis sphaerospora</name>
    <dbReference type="NCBI Taxonomy" id="78915"/>
    <lineage>
        <taxon>Eukaryota</taxon>
        <taxon>Fungi</taxon>
        <taxon>Fungi incertae sedis</taxon>
        <taxon>Zoopagomycota</taxon>
        <taxon>Zoopagomycotina</taxon>
        <taxon>Zoopagomycetes</taxon>
        <taxon>Zoopagales</taxon>
        <taxon>Sigmoideomycetaceae</taxon>
        <taxon>Thamnocephalis</taxon>
    </lineage>
</organism>
<dbReference type="GO" id="GO:0005739">
    <property type="term" value="C:mitochondrion"/>
    <property type="evidence" value="ECO:0007669"/>
    <property type="project" value="TreeGrafter"/>
</dbReference>
<dbReference type="OrthoDB" id="21573at2759"/>
<dbReference type="SUPFAM" id="SSF55200">
    <property type="entry name" value="Translation initiation factor IF3, C-terminal domain"/>
    <property type="match status" value="1"/>
</dbReference>
<evidence type="ECO:0000313" key="6">
    <source>
        <dbReference type="Proteomes" id="UP000271241"/>
    </source>
</evidence>
<keyword evidence="3" id="KW-0648">Protein biosynthesis</keyword>
<dbReference type="PANTHER" id="PTHR10938">
    <property type="entry name" value="TRANSLATION INITIATION FACTOR IF-3"/>
    <property type="match status" value="1"/>
</dbReference>
<dbReference type="InterPro" id="IPR036788">
    <property type="entry name" value="T_IF-3_C_sf"/>
</dbReference>
<evidence type="ECO:0000256" key="2">
    <source>
        <dbReference type="ARBA" id="ARBA00022540"/>
    </source>
</evidence>
<dbReference type="PANTHER" id="PTHR10938:SF0">
    <property type="entry name" value="TRANSLATION INITIATION FACTOR IF-3, MITOCHONDRIAL"/>
    <property type="match status" value="1"/>
</dbReference>
<keyword evidence="2" id="KW-0396">Initiation factor</keyword>
<dbReference type="Gene3D" id="3.10.20.80">
    <property type="entry name" value="Translation initiation factor 3 (IF-3), N-terminal domain"/>
    <property type="match status" value="1"/>
</dbReference>
<keyword evidence="6" id="KW-1185">Reference proteome</keyword>
<sequence>MSLAFRALVGASLRPRLAPVSQRLSCLSRPAACAAFHVSTPAALLRGPPRATPAVVPDRLPRDEEIKSEYVTVVDADGKLRSGGPARLRDVLRSFDRDAYFLIQVDTTTDPPVCRLTSKKGLYDQQRQAKERKRMLAASRVQKQLVVGDAAQPHDLAYKVRKARDMLAKGNRLAIIVETRTPPRGERERAEAVKRRLAMLHDLLHQLADVSSVVRKPAGEQNSSNALLQGKAVEANGKQAAAAGVQVD</sequence>
<dbReference type="GO" id="GO:0032790">
    <property type="term" value="P:ribosome disassembly"/>
    <property type="evidence" value="ECO:0007669"/>
    <property type="project" value="TreeGrafter"/>
</dbReference>
<name>A0A4P9XIW5_9FUNG</name>
<dbReference type="GO" id="GO:0043022">
    <property type="term" value="F:ribosome binding"/>
    <property type="evidence" value="ECO:0007669"/>
    <property type="project" value="TreeGrafter"/>
</dbReference>
<dbReference type="Gene3D" id="3.30.110.10">
    <property type="entry name" value="Translation initiation factor 3 (IF-3), C-terminal domain"/>
    <property type="match status" value="1"/>
</dbReference>
<dbReference type="SUPFAM" id="SSF54364">
    <property type="entry name" value="Translation initiation factor IF3, N-terminal domain"/>
    <property type="match status" value="1"/>
</dbReference>
<dbReference type="GO" id="GO:0070124">
    <property type="term" value="P:mitochondrial translational initiation"/>
    <property type="evidence" value="ECO:0007669"/>
    <property type="project" value="TreeGrafter"/>
</dbReference>
<evidence type="ECO:0000256" key="1">
    <source>
        <dbReference type="ARBA" id="ARBA00005439"/>
    </source>
</evidence>
<evidence type="ECO:0000313" key="5">
    <source>
        <dbReference type="EMBL" id="RKP05673.1"/>
    </source>
</evidence>
<dbReference type="Pfam" id="PF05198">
    <property type="entry name" value="IF3_N"/>
    <property type="match status" value="1"/>
</dbReference>
<reference evidence="6" key="1">
    <citation type="journal article" date="2018" name="Nat. Microbiol.">
        <title>Leveraging single-cell genomics to expand the fungal tree of life.</title>
        <authorList>
            <person name="Ahrendt S.R."/>
            <person name="Quandt C.A."/>
            <person name="Ciobanu D."/>
            <person name="Clum A."/>
            <person name="Salamov A."/>
            <person name="Andreopoulos B."/>
            <person name="Cheng J.F."/>
            <person name="Woyke T."/>
            <person name="Pelin A."/>
            <person name="Henrissat B."/>
            <person name="Reynolds N.K."/>
            <person name="Benny G.L."/>
            <person name="Smith M.E."/>
            <person name="James T.Y."/>
            <person name="Grigoriev I.V."/>
        </authorList>
    </citation>
    <scope>NUCLEOTIDE SEQUENCE [LARGE SCALE GENOMIC DNA]</scope>
    <source>
        <strain evidence="6">RSA 1356</strain>
    </source>
</reference>
<proteinExistence type="inferred from homology"/>
<accession>A0A4P9XIW5</accession>
<dbReference type="AlphaFoldDB" id="A0A4P9XIW5"/>
<dbReference type="EMBL" id="KZ993062">
    <property type="protein sequence ID" value="RKP05673.1"/>
    <property type="molecule type" value="Genomic_DNA"/>
</dbReference>
<protein>
    <recommendedName>
        <fullName evidence="4">Translation initiation factor 3 N-terminal domain-containing protein</fullName>
    </recommendedName>
</protein>
<evidence type="ECO:0000256" key="3">
    <source>
        <dbReference type="ARBA" id="ARBA00022917"/>
    </source>
</evidence>
<evidence type="ECO:0000259" key="4">
    <source>
        <dbReference type="Pfam" id="PF05198"/>
    </source>
</evidence>
<gene>
    <name evidence="5" type="ORF">THASP1DRAFT_32490</name>
</gene>
<dbReference type="InterPro" id="IPR036787">
    <property type="entry name" value="T_IF-3_N_sf"/>
</dbReference>
<dbReference type="InterPro" id="IPR001288">
    <property type="entry name" value="Translation_initiation_fac_3"/>
</dbReference>